<dbReference type="Proteomes" id="UP000254626">
    <property type="component" value="Unassembled WGS sequence"/>
</dbReference>
<dbReference type="Pfam" id="PF03466">
    <property type="entry name" value="LysR_substrate"/>
    <property type="match status" value="1"/>
</dbReference>
<evidence type="ECO:0000313" key="9">
    <source>
        <dbReference type="Proteomes" id="UP000254626"/>
    </source>
</evidence>
<dbReference type="InterPro" id="IPR036390">
    <property type="entry name" value="WH_DNA-bd_sf"/>
</dbReference>
<dbReference type="EMBL" id="CP014035">
    <property type="protein sequence ID" value="AMF94302.1"/>
    <property type="molecule type" value="Genomic_DNA"/>
</dbReference>
<sequence length="287" mass="33177">MDLNLVRTFLVVAEYQSFTKAAEKLDITQPAVSSAIKRLEKQYGQALFTKQGRGIELTTKGHQLVPSFRQALDIIENAMEMREHFNVYCNESILHCLQPFENVTLSESPVEKHQLFEHLRQQRVDLILDTMLTKENAFVIEEVHREPLALICRIGHPRVQDSLTKEAFYREKHVLYSGLWDNLRGFEQICREPIEEREIDIVSGSIAGMALYVSQSDSLGVISHSFAKKWAKTLNLQVLECPINTAYIPYHLVYHRRELKNPAHKALRDKIKRRLVQFQHNLGTLTA</sequence>
<protein>
    <submittedName>
        <fullName evidence="7">LysR family transcriptional regulator</fullName>
    </submittedName>
</protein>
<dbReference type="GO" id="GO:0003700">
    <property type="term" value="F:DNA-binding transcription factor activity"/>
    <property type="evidence" value="ECO:0007669"/>
    <property type="project" value="InterPro"/>
</dbReference>
<reference evidence="8" key="1">
    <citation type="submission" date="2015-12" db="EMBL/GenBank/DDBJ databases">
        <title>FDA dAtabase for Regulatory Grade micrObial Sequences (FDA-ARGOS): Supporting development and validation of Infectious Disease Dx tests.</title>
        <authorList>
            <person name="Hoffmann M."/>
            <person name="Allard M."/>
            <person name="Evans P."/>
            <person name="Brown E."/>
            <person name="Tallon L.J."/>
            <person name="Sadzewicz L."/>
            <person name="Sengamalay N."/>
            <person name="Ott S."/>
            <person name="Godinez A."/>
            <person name="Nagaraj S."/>
            <person name="Vyas G."/>
            <person name="Aluvathingal J."/>
            <person name="Nadendla S."/>
            <person name="Geyer C."/>
            <person name="Sichtig H."/>
        </authorList>
    </citation>
    <scope>NUCLEOTIDE SEQUENCE [LARGE SCALE GENOMIC DNA]</scope>
    <source>
        <strain evidence="8">ATCC 33809</strain>
    </source>
</reference>
<evidence type="ECO:0000259" key="5">
    <source>
        <dbReference type="PROSITE" id="PS50931"/>
    </source>
</evidence>
<gene>
    <name evidence="7" type="primary">leuO_2</name>
    <name evidence="6" type="ORF">AL536_12515</name>
    <name evidence="7" type="ORF">NCTC11327_01242</name>
</gene>
<dbReference type="GeneID" id="29385107"/>
<dbReference type="KEGG" id="vfl:AL536_12515"/>
<keyword evidence="3" id="KW-0238">DNA-binding</keyword>
<dbReference type="PANTHER" id="PTHR30118:SF6">
    <property type="entry name" value="HTH-TYPE TRANSCRIPTIONAL REGULATOR LEUO"/>
    <property type="match status" value="1"/>
</dbReference>
<proteinExistence type="inferred from homology"/>
<feature type="domain" description="HTH lysR-type" evidence="5">
    <location>
        <begin position="1"/>
        <end position="58"/>
    </location>
</feature>
<dbReference type="PANTHER" id="PTHR30118">
    <property type="entry name" value="HTH-TYPE TRANSCRIPTIONAL REGULATOR LEUO-RELATED"/>
    <property type="match status" value="1"/>
</dbReference>
<reference evidence="6" key="2">
    <citation type="submission" date="2018-01" db="EMBL/GenBank/DDBJ databases">
        <title>FDA dAtabase for Regulatory Grade micrObial Sequences (FDA-ARGOS): Supporting development and validation of Infectious Disease Dx tests.</title>
        <authorList>
            <person name="Hoffmann M."/>
            <person name="Allard M."/>
            <person name="Evans P."/>
            <person name="Brown E."/>
            <person name="Tallon L."/>
            <person name="Sadzewicz L."/>
            <person name="Sengamalay N."/>
            <person name="Ott S."/>
            <person name="Godinez A."/>
            <person name="Nagaraj S."/>
            <person name="Vyas G."/>
            <person name="Aluvathingal J."/>
            <person name="Nadendla S."/>
            <person name="Geyer C."/>
            <person name="Sichtig H."/>
        </authorList>
    </citation>
    <scope>NUCLEOTIDE SEQUENCE</scope>
    <source>
        <strain evidence="6">ATCC 33809</strain>
    </source>
</reference>
<evidence type="ECO:0000313" key="6">
    <source>
        <dbReference type="EMBL" id="AMF94302.1"/>
    </source>
</evidence>
<dbReference type="FunFam" id="1.10.10.10:FF:000001">
    <property type="entry name" value="LysR family transcriptional regulator"/>
    <property type="match status" value="1"/>
</dbReference>
<dbReference type="InterPro" id="IPR050389">
    <property type="entry name" value="LysR-type_TF"/>
</dbReference>
<dbReference type="PRINTS" id="PR00039">
    <property type="entry name" value="HTHLYSR"/>
</dbReference>
<dbReference type="InterPro" id="IPR000847">
    <property type="entry name" value="LysR_HTH_N"/>
</dbReference>
<dbReference type="Pfam" id="PF00126">
    <property type="entry name" value="HTH_1"/>
    <property type="match status" value="1"/>
</dbReference>
<dbReference type="EMBL" id="UHIP01000001">
    <property type="protein sequence ID" value="SUP23351.1"/>
    <property type="molecule type" value="Genomic_DNA"/>
</dbReference>
<name>A0AAX2LMK8_VIBFL</name>
<dbReference type="Gene3D" id="1.10.10.10">
    <property type="entry name" value="Winged helix-like DNA-binding domain superfamily/Winged helix DNA-binding domain"/>
    <property type="match status" value="1"/>
</dbReference>
<dbReference type="PROSITE" id="PS50931">
    <property type="entry name" value="HTH_LYSR"/>
    <property type="match status" value="1"/>
</dbReference>
<evidence type="ECO:0000256" key="2">
    <source>
        <dbReference type="ARBA" id="ARBA00023015"/>
    </source>
</evidence>
<keyword evidence="2" id="KW-0805">Transcription regulation</keyword>
<dbReference type="Gene3D" id="3.40.190.10">
    <property type="entry name" value="Periplasmic binding protein-like II"/>
    <property type="match status" value="2"/>
</dbReference>
<evidence type="ECO:0000256" key="1">
    <source>
        <dbReference type="ARBA" id="ARBA00009437"/>
    </source>
</evidence>
<keyword evidence="4" id="KW-0804">Transcription</keyword>
<dbReference type="SUPFAM" id="SSF53850">
    <property type="entry name" value="Periplasmic binding protein-like II"/>
    <property type="match status" value="1"/>
</dbReference>
<dbReference type="Proteomes" id="UP000057088">
    <property type="component" value="Chromosome 2"/>
</dbReference>
<reference evidence="7 9" key="3">
    <citation type="submission" date="2018-06" db="EMBL/GenBank/DDBJ databases">
        <authorList>
            <consortium name="Pathogen Informatics"/>
            <person name="Doyle S."/>
        </authorList>
    </citation>
    <scope>NUCLEOTIDE SEQUENCE [LARGE SCALE GENOMIC DNA]</scope>
    <source>
        <strain evidence="7 9">NCTC11327</strain>
    </source>
</reference>
<organism evidence="7 9">
    <name type="scientific">Vibrio fluvialis</name>
    <dbReference type="NCBI Taxonomy" id="676"/>
    <lineage>
        <taxon>Bacteria</taxon>
        <taxon>Pseudomonadati</taxon>
        <taxon>Pseudomonadota</taxon>
        <taxon>Gammaproteobacteria</taxon>
        <taxon>Vibrionales</taxon>
        <taxon>Vibrionaceae</taxon>
        <taxon>Vibrio</taxon>
    </lineage>
</organism>
<dbReference type="GO" id="GO:0003677">
    <property type="term" value="F:DNA binding"/>
    <property type="evidence" value="ECO:0007669"/>
    <property type="project" value="UniProtKB-KW"/>
</dbReference>
<evidence type="ECO:0000256" key="3">
    <source>
        <dbReference type="ARBA" id="ARBA00023125"/>
    </source>
</evidence>
<dbReference type="AlphaFoldDB" id="A0AAX2LMK8"/>
<comment type="similarity">
    <text evidence="1">Belongs to the LysR transcriptional regulatory family.</text>
</comment>
<accession>A0AAX2LMK8</accession>
<dbReference type="InterPro" id="IPR005119">
    <property type="entry name" value="LysR_subst-bd"/>
</dbReference>
<dbReference type="RefSeq" id="WP_061056440.1">
    <property type="nucleotide sequence ID" value="NZ_CABLBX010000001.1"/>
</dbReference>
<dbReference type="InterPro" id="IPR036388">
    <property type="entry name" value="WH-like_DNA-bd_sf"/>
</dbReference>
<keyword evidence="8" id="KW-1185">Reference proteome</keyword>
<dbReference type="SUPFAM" id="SSF46785">
    <property type="entry name" value="Winged helix' DNA-binding domain"/>
    <property type="match status" value="1"/>
</dbReference>
<evidence type="ECO:0000313" key="7">
    <source>
        <dbReference type="EMBL" id="SUP23351.1"/>
    </source>
</evidence>
<evidence type="ECO:0000313" key="8">
    <source>
        <dbReference type="Proteomes" id="UP000057088"/>
    </source>
</evidence>
<evidence type="ECO:0000256" key="4">
    <source>
        <dbReference type="ARBA" id="ARBA00023163"/>
    </source>
</evidence>